<dbReference type="CDD" id="cd00593">
    <property type="entry name" value="RIBOc"/>
    <property type="match status" value="1"/>
</dbReference>
<dbReference type="OrthoDB" id="416741at2759"/>
<keyword evidence="5" id="KW-1185">Reference proteome</keyword>
<dbReference type="Gene3D" id="1.10.1520.10">
    <property type="entry name" value="Ribonuclease III domain"/>
    <property type="match status" value="1"/>
</dbReference>
<dbReference type="GO" id="GO:0005634">
    <property type="term" value="C:nucleus"/>
    <property type="evidence" value="ECO:0007669"/>
    <property type="project" value="TreeGrafter"/>
</dbReference>
<keyword evidence="1" id="KW-0378">Hydrolase</keyword>
<dbReference type="SUPFAM" id="SSF69065">
    <property type="entry name" value="RNase III domain-like"/>
    <property type="match status" value="1"/>
</dbReference>
<dbReference type="PANTHER" id="PTHR14950">
    <property type="entry name" value="DICER-RELATED"/>
    <property type="match status" value="1"/>
</dbReference>
<dbReference type="GO" id="GO:0005737">
    <property type="term" value="C:cytoplasm"/>
    <property type="evidence" value="ECO:0007669"/>
    <property type="project" value="TreeGrafter"/>
</dbReference>
<dbReference type="Proteomes" id="UP000219338">
    <property type="component" value="Unassembled WGS sequence"/>
</dbReference>
<feature type="domain" description="RNase III" evidence="3">
    <location>
        <begin position="15"/>
        <end position="178"/>
    </location>
</feature>
<dbReference type="PANTHER" id="PTHR14950:SF37">
    <property type="entry name" value="ENDORIBONUCLEASE DICER"/>
    <property type="match status" value="1"/>
</dbReference>
<gene>
    <name evidence="4" type="ORF">ARMOST_02666</name>
</gene>
<feature type="compositionally biased region" description="Polar residues" evidence="2">
    <location>
        <begin position="13"/>
        <end position="22"/>
    </location>
</feature>
<feature type="region of interest" description="Disordered" evidence="2">
    <location>
        <begin position="1"/>
        <end position="22"/>
    </location>
</feature>
<dbReference type="InterPro" id="IPR000999">
    <property type="entry name" value="RNase_III_dom"/>
</dbReference>
<dbReference type="GO" id="GO:0004525">
    <property type="term" value="F:ribonuclease III activity"/>
    <property type="evidence" value="ECO:0007669"/>
    <property type="project" value="InterPro"/>
</dbReference>
<dbReference type="STRING" id="47428.A0A284QSC0"/>
<dbReference type="AlphaFoldDB" id="A0A284QSC0"/>
<accession>A0A284QSC0</accession>
<evidence type="ECO:0000256" key="1">
    <source>
        <dbReference type="ARBA" id="ARBA00022801"/>
    </source>
</evidence>
<evidence type="ECO:0000256" key="2">
    <source>
        <dbReference type="SAM" id="MobiDB-lite"/>
    </source>
</evidence>
<dbReference type="Pfam" id="PF00636">
    <property type="entry name" value="Ribonuclease_3"/>
    <property type="match status" value="1"/>
</dbReference>
<protein>
    <recommendedName>
        <fullName evidence="3">RNase III domain-containing protein</fullName>
    </recommendedName>
</protein>
<evidence type="ECO:0000313" key="5">
    <source>
        <dbReference type="Proteomes" id="UP000219338"/>
    </source>
</evidence>
<organism evidence="4 5">
    <name type="scientific">Armillaria ostoyae</name>
    <name type="common">Armillaria root rot fungus</name>
    <dbReference type="NCBI Taxonomy" id="47428"/>
    <lineage>
        <taxon>Eukaryota</taxon>
        <taxon>Fungi</taxon>
        <taxon>Dikarya</taxon>
        <taxon>Basidiomycota</taxon>
        <taxon>Agaricomycotina</taxon>
        <taxon>Agaricomycetes</taxon>
        <taxon>Agaricomycetidae</taxon>
        <taxon>Agaricales</taxon>
        <taxon>Marasmiineae</taxon>
        <taxon>Physalacriaceae</taxon>
        <taxon>Armillaria</taxon>
    </lineage>
</organism>
<dbReference type="InterPro" id="IPR036389">
    <property type="entry name" value="RNase_III_sf"/>
</dbReference>
<dbReference type="SMART" id="SM00535">
    <property type="entry name" value="RIBOc"/>
    <property type="match status" value="1"/>
</dbReference>
<dbReference type="PROSITE" id="PS50142">
    <property type="entry name" value="RNASE_3_2"/>
    <property type="match status" value="1"/>
</dbReference>
<name>A0A284QSC0_ARMOS</name>
<dbReference type="EMBL" id="FUEG01000002">
    <property type="protein sequence ID" value="SJK99370.1"/>
    <property type="molecule type" value="Genomic_DNA"/>
</dbReference>
<dbReference type="GO" id="GO:0030422">
    <property type="term" value="P:siRNA processing"/>
    <property type="evidence" value="ECO:0007669"/>
    <property type="project" value="TreeGrafter"/>
</dbReference>
<feature type="compositionally biased region" description="Basic and acidic residues" evidence="2">
    <location>
        <begin position="1"/>
        <end position="11"/>
    </location>
</feature>
<sequence>MDKSANSERTEPGGSSPSHQQDFGTISYERMEFLGDMVMDMVVTDYLYRAKGKEYSPGHMHLRKSAVVNRHILAYLCLKCCVKVRSYMPRPTESGSGIWLEEEEDNIYLWKCLLHVSPCVLDDQHVTFEKFETLSDAIADGLENGKIYPWTALTQLQVPKFFSDMIESLLGTVFLDSEGNLDRTRDVM</sequence>
<evidence type="ECO:0000313" key="4">
    <source>
        <dbReference type="EMBL" id="SJK99370.1"/>
    </source>
</evidence>
<proteinExistence type="predicted"/>
<evidence type="ECO:0000259" key="3">
    <source>
        <dbReference type="PROSITE" id="PS50142"/>
    </source>
</evidence>
<dbReference type="GO" id="GO:0003723">
    <property type="term" value="F:RNA binding"/>
    <property type="evidence" value="ECO:0007669"/>
    <property type="project" value="TreeGrafter"/>
</dbReference>
<reference evidence="5" key="1">
    <citation type="journal article" date="2017" name="Nat. Ecol. Evol.">
        <title>Genome expansion and lineage-specific genetic innovations in the forest pathogenic fungi Armillaria.</title>
        <authorList>
            <person name="Sipos G."/>
            <person name="Prasanna A.N."/>
            <person name="Walter M.C."/>
            <person name="O'Connor E."/>
            <person name="Balint B."/>
            <person name="Krizsan K."/>
            <person name="Kiss B."/>
            <person name="Hess J."/>
            <person name="Varga T."/>
            <person name="Slot J."/>
            <person name="Riley R."/>
            <person name="Boka B."/>
            <person name="Rigling D."/>
            <person name="Barry K."/>
            <person name="Lee J."/>
            <person name="Mihaltcheva S."/>
            <person name="LaButti K."/>
            <person name="Lipzen A."/>
            <person name="Waldron R."/>
            <person name="Moloney N.M."/>
            <person name="Sperisen C."/>
            <person name="Kredics L."/>
            <person name="Vagvoelgyi C."/>
            <person name="Patrignani A."/>
            <person name="Fitzpatrick D."/>
            <person name="Nagy I."/>
            <person name="Doyle S."/>
            <person name="Anderson J.B."/>
            <person name="Grigoriev I.V."/>
            <person name="Gueldener U."/>
            <person name="Muensterkoetter M."/>
            <person name="Nagy L.G."/>
        </authorList>
    </citation>
    <scope>NUCLEOTIDE SEQUENCE [LARGE SCALE GENOMIC DNA]</scope>
    <source>
        <strain evidence="5">C18/9</strain>
    </source>
</reference>